<proteinExistence type="predicted"/>
<dbReference type="AlphaFoldDB" id="X0WEE6"/>
<protein>
    <submittedName>
        <fullName evidence="1">Uncharacterized protein</fullName>
    </submittedName>
</protein>
<gene>
    <name evidence="1" type="ORF">S01H1_47619</name>
</gene>
<organism evidence="1">
    <name type="scientific">marine sediment metagenome</name>
    <dbReference type="NCBI Taxonomy" id="412755"/>
    <lineage>
        <taxon>unclassified sequences</taxon>
        <taxon>metagenomes</taxon>
        <taxon>ecological metagenomes</taxon>
    </lineage>
</organism>
<accession>X0WEE6</accession>
<name>X0WEE6_9ZZZZ</name>
<dbReference type="EMBL" id="BARS01030531">
    <property type="protein sequence ID" value="GAG22913.1"/>
    <property type="molecule type" value="Genomic_DNA"/>
</dbReference>
<evidence type="ECO:0000313" key="1">
    <source>
        <dbReference type="EMBL" id="GAG22913.1"/>
    </source>
</evidence>
<sequence length="37" mass="4367">MLTPTCVNEAIVRAWPRWLGGAWVSRALCRWGLHSWW</sequence>
<comment type="caution">
    <text evidence="1">The sequence shown here is derived from an EMBL/GenBank/DDBJ whole genome shotgun (WGS) entry which is preliminary data.</text>
</comment>
<feature type="non-terminal residue" evidence="1">
    <location>
        <position position="37"/>
    </location>
</feature>
<reference evidence="1" key="1">
    <citation type="journal article" date="2014" name="Front. Microbiol.">
        <title>High frequency of phylogenetically diverse reductive dehalogenase-homologous genes in deep subseafloor sedimentary metagenomes.</title>
        <authorList>
            <person name="Kawai M."/>
            <person name="Futagami T."/>
            <person name="Toyoda A."/>
            <person name="Takaki Y."/>
            <person name="Nishi S."/>
            <person name="Hori S."/>
            <person name="Arai W."/>
            <person name="Tsubouchi T."/>
            <person name="Morono Y."/>
            <person name="Uchiyama I."/>
            <person name="Ito T."/>
            <person name="Fujiyama A."/>
            <person name="Inagaki F."/>
            <person name="Takami H."/>
        </authorList>
    </citation>
    <scope>NUCLEOTIDE SEQUENCE</scope>
    <source>
        <strain evidence="1">Expedition CK06-06</strain>
    </source>
</reference>